<feature type="transmembrane region" description="Helical" evidence="2">
    <location>
        <begin position="99"/>
        <end position="120"/>
    </location>
</feature>
<feature type="region of interest" description="Disordered" evidence="1">
    <location>
        <begin position="646"/>
        <end position="671"/>
    </location>
</feature>
<feature type="transmembrane region" description="Helical" evidence="2">
    <location>
        <begin position="69"/>
        <end position="92"/>
    </location>
</feature>
<evidence type="ECO:0000256" key="2">
    <source>
        <dbReference type="SAM" id="Phobius"/>
    </source>
</evidence>
<evidence type="ECO:0000256" key="1">
    <source>
        <dbReference type="SAM" id="MobiDB-lite"/>
    </source>
</evidence>
<dbReference type="Pfam" id="PF06350">
    <property type="entry name" value="HSL_N"/>
    <property type="match status" value="1"/>
</dbReference>
<dbReference type="Gene3D" id="3.40.50.1820">
    <property type="entry name" value="alpha/beta hydrolase"/>
    <property type="match status" value="2"/>
</dbReference>
<dbReference type="GO" id="GO:0008203">
    <property type="term" value="P:cholesterol metabolic process"/>
    <property type="evidence" value="ECO:0007669"/>
    <property type="project" value="InterPro"/>
</dbReference>
<dbReference type="GO" id="GO:0004771">
    <property type="term" value="F:sterol ester esterase activity"/>
    <property type="evidence" value="ECO:0007669"/>
    <property type="project" value="TreeGrafter"/>
</dbReference>
<organism evidence="5 6">
    <name type="scientific">Heterorhabditis bacteriophora</name>
    <name type="common">Entomopathogenic nematode worm</name>
    <dbReference type="NCBI Taxonomy" id="37862"/>
    <lineage>
        <taxon>Eukaryota</taxon>
        <taxon>Metazoa</taxon>
        <taxon>Ecdysozoa</taxon>
        <taxon>Nematoda</taxon>
        <taxon>Chromadorea</taxon>
        <taxon>Rhabditida</taxon>
        <taxon>Rhabditina</taxon>
        <taxon>Rhabditomorpha</taxon>
        <taxon>Strongyloidea</taxon>
        <taxon>Heterorhabditidae</taxon>
        <taxon>Heterorhabditis</taxon>
    </lineage>
</organism>
<dbReference type="InterPro" id="IPR013094">
    <property type="entry name" value="AB_hydrolase_3"/>
</dbReference>
<keyword evidence="5" id="KW-1185">Reference proteome</keyword>
<evidence type="ECO:0000313" key="5">
    <source>
        <dbReference type="Proteomes" id="UP000095283"/>
    </source>
</evidence>
<feature type="domain" description="Alpha/beta hydrolase fold-3" evidence="4">
    <location>
        <begin position="673"/>
        <end position="761"/>
    </location>
</feature>
<keyword evidence="2" id="KW-1133">Transmembrane helix</keyword>
<dbReference type="Pfam" id="PF07859">
    <property type="entry name" value="Abhydrolase_3"/>
    <property type="match status" value="1"/>
</dbReference>
<dbReference type="AlphaFoldDB" id="A0A1I7X9D6"/>
<dbReference type="WBParaSite" id="Hba_13998">
    <property type="protein sequence ID" value="Hba_13998"/>
    <property type="gene ID" value="Hba_13998"/>
</dbReference>
<sequence>MASNNTTSLDETRSIYCQTASKTTAGKNEEVSDFNTKNHKKAKMDFACGHMSWISEWTEDFKKPFLRGFVWILMAFISFVATIIYGIIHVIAKEEKIDIIIFIYLYIIRTKMFLFCNFFFSFDSYQSCRTLLLNMTMMRKLLATGLDKSLVCISDTAVLHLISLLKVICEQRGSFVFRLSYYCKELEAFATVVHFMIEAIPLCIKNQEALPLGSLFPPLEGSYDKYYEMLKGLEQLDSTCFYGRPLGFQFSPSINRIFRFIGIVLASYSLSWEKGHGPIGSIINTGRFFLSPEQRASRIVKHCYFQLFMSIRWVTKEADIAFCKGFWNLSELSNNMPKWFCPNMAINELKDINWVGPIILATSQGGKIEIPEPSAHTGQRAVKIRVLSPVHRPYIVCDFKIYLVNIGINNKQNYYIFNAKLVVGISEKSLNAISWTGEKLCMVGDSAGGNLIMSVNLRLIELDVKRRPDGIVPVYTPFLFQYLPSPSRLLSVMDPLLHMGVVLRCVAAYTGGYGNLQKNEENSEGSGHKSLQEYVEQVQKTQRIEFSGGSHSIVSLVQNINDSRDKGKVAEASSFFIEEEKPGMRDDDSDEDDVDTRNMLYLIYIFCCSSLTVVDENGEIIEEAEEALTVIPHAEEKEKRPRLLNFISGNSSNTMPNTPCEGSRSITSSVSTNNIQSNTPLEKQKSHILDLLSNSAVPRDPLISPLYASDSLIKQLPPTYFIACHLDPLLDDTIAFASKLRSAGGKVMSLDLVPAVPHGFLNFTLMSPECRRGAKICLQRIKQALGISK</sequence>
<dbReference type="InterPro" id="IPR010468">
    <property type="entry name" value="HSL_N"/>
</dbReference>
<evidence type="ECO:0000259" key="4">
    <source>
        <dbReference type="Pfam" id="PF07859"/>
    </source>
</evidence>
<name>A0A1I7X9D6_HETBA</name>
<feature type="compositionally biased region" description="Polar residues" evidence="1">
    <location>
        <begin position="647"/>
        <end position="657"/>
    </location>
</feature>
<dbReference type="GO" id="GO:0004806">
    <property type="term" value="F:triacylglycerol lipase activity"/>
    <property type="evidence" value="ECO:0007669"/>
    <property type="project" value="TreeGrafter"/>
</dbReference>
<protein>
    <submittedName>
        <fullName evidence="6">Hormone-sensitive lipase</fullName>
    </submittedName>
</protein>
<dbReference type="SUPFAM" id="SSF53474">
    <property type="entry name" value="alpha/beta-Hydrolases"/>
    <property type="match status" value="1"/>
</dbReference>
<dbReference type="GO" id="GO:0019433">
    <property type="term" value="P:triglyceride catabolic process"/>
    <property type="evidence" value="ECO:0007669"/>
    <property type="project" value="TreeGrafter"/>
</dbReference>
<dbReference type="PANTHER" id="PTHR23025:SF3">
    <property type="entry name" value="HORMONE-SENSITIVE LIPASE"/>
    <property type="match status" value="1"/>
</dbReference>
<proteinExistence type="predicted"/>
<reference evidence="6" key="1">
    <citation type="submission" date="2016-11" db="UniProtKB">
        <authorList>
            <consortium name="WormBaseParasite"/>
        </authorList>
    </citation>
    <scope>IDENTIFICATION</scope>
</reference>
<dbReference type="GO" id="GO:0005829">
    <property type="term" value="C:cytosol"/>
    <property type="evidence" value="ECO:0007669"/>
    <property type="project" value="TreeGrafter"/>
</dbReference>
<dbReference type="Proteomes" id="UP000095283">
    <property type="component" value="Unplaced"/>
</dbReference>
<keyword evidence="2" id="KW-0812">Transmembrane</keyword>
<feature type="domain" description="Hormone-sensitive lipase N-terminal" evidence="3">
    <location>
        <begin position="148"/>
        <end position="392"/>
    </location>
</feature>
<dbReference type="PANTHER" id="PTHR23025">
    <property type="entry name" value="TRIACYLGLYCEROL LIPASE"/>
    <property type="match status" value="1"/>
</dbReference>
<evidence type="ECO:0000259" key="3">
    <source>
        <dbReference type="Pfam" id="PF06350"/>
    </source>
</evidence>
<keyword evidence="2" id="KW-0472">Membrane</keyword>
<accession>A0A1I7X9D6</accession>
<evidence type="ECO:0000313" key="6">
    <source>
        <dbReference type="WBParaSite" id="Hba_13998"/>
    </source>
</evidence>
<dbReference type="InterPro" id="IPR029058">
    <property type="entry name" value="AB_hydrolase_fold"/>
</dbReference>